<evidence type="ECO:0000256" key="2">
    <source>
        <dbReference type="ARBA" id="ARBA00010472"/>
    </source>
</evidence>
<evidence type="ECO:0000256" key="3">
    <source>
        <dbReference type="ARBA" id="ARBA00022525"/>
    </source>
</evidence>
<dbReference type="PROSITE" id="PS00999">
    <property type="entry name" value="SSI"/>
    <property type="match status" value="1"/>
</dbReference>
<feature type="domain" description="Subtilisin inhibitor" evidence="8">
    <location>
        <begin position="37"/>
        <end position="120"/>
    </location>
</feature>
<evidence type="ECO:0000256" key="1">
    <source>
        <dbReference type="ARBA" id="ARBA00004613"/>
    </source>
</evidence>
<feature type="chain" id="PRO_5045733094" evidence="7">
    <location>
        <begin position="27"/>
        <end position="147"/>
    </location>
</feature>
<keyword evidence="7" id="KW-0732">Signal</keyword>
<comment type="similarity">
    <text evidence="2">Belongs to the protease inhibitor I16 (SSI) family.</text>
</comment>
<evidence type="ECO:0000313" key="10">
    <source>
        <dbReference type="Proteomes" id="UP001597261"/>
    </source>
</evidence>
<proteinExistence type="inferred from homology"/>
<evidence type="ECO:0000256" key="6">
    <source>
        <dbReference type="ARBA" id="ARBA00023157"/>
    </source>
</evidence>
<keyword evidence="6" id="KW-1015">Disulfide bond</keyword>
<name>A0ABW4INB9_9ACTN</name>
<keyword evidence="4" id="KW-0646">Protease inhibitor</keyword>
<comment type="subcellular location">
    <subcellularLocation>
        <location evidence="1">Secreted</location>
    </subcellularLocation>
</comment>
<dbReference type="InterPro" id="IPR036819">
    <property type="entry name" value="Subtilisin_inhibitor-like_sf"/>
</dbReference>
<dbReference type="Pfam" id="PF00720">
    <property type="entry name" value="SSI"/>
    <property type="match status" value="1"/>
</dbReference>
<dbReference type="Gene3D" id="3.30.350.10">
    <property type="entry name" value="Subtilisin inhibitor-like"/>
    <property type="match status" value="1"/>
</dbReference>
<dbReference type="RefSeq" id="WP_381081321.1">
    <property type="nucleotide sequence ID" value="NZ_JBHUDX010000027.1"/>
</dbReference>
<dbReference type="InterPro" id="IPR023549">
    <property type="entry name" value="Subtilisin_inhibitor"/>
</dbReference>
<dbReference type="SUPFAM" id="SSF55399">
    <property type="entry name" value="Subtilisin inhibitor"/>
    <property type="match status" value="1"/>
</dbReference>
<organism evidence="9 10">
    <name type="scientific">Streptomyces caeni</name>
    <dbReference type="NCBI Taxonomy" id="2307231"/>
    <lineage>
        <taxon>Bacteria</taxon>
        <taxon>Bacillati</taxon>
        <taxon>Actinomycetota</taxon>
        <taxon>Actinomycetes</taxon>
        <taxon>Kitasatosporales</taxon>
        <taxon>Streptomycetaceae</taxon>
        <taxon>Streptomyces</taxon>
    </lineage>
</organism>
<protein>
    <submittedName>
        <fullName evidence="9">SSI family serine proteinase inhibitor</fullName>
    </submittedName>
</protein>
<gene>
    <name evidence="9" type="ORF">ACFSL4_11565</name>
</gene>
<keyword evidence="3" id="KW-0964">Secreted</keyword>
<comment type="caution">
    <text evidence="9">The sequence shown here is derived from an EMBL/GenBank/DDBJ whole genome shotgun (WGS) entry which is preliminary data.</text>
</comment>
<feature type="signal peptide" evidence="7">
    <location>
        <begin position="1"/>
        <end position="26"/>
    </location>
</feature>
<evidence type="ECO:0000256" key="4">
    <source>
        <dbReference type="ARBA" id="ARBA00022690"/>
    </source>
</evidence>
<evidence type="ECO:0000256" key="5">
    <source>
        <dbReference type="ARBA" id="ARBA00022900"/>
    </source>
</evidence>
<evidence type="ECO:0000256" key="7">
    <source>
        <dbReference type="SAM" id="SignalP"/>
    </source>
</evidence>
<dbReference type="Proteomes" id="UP001597261">
    <property type="component" value="Unassembled WGS sequence"/>
</dbReference>
<evidence type="ECO:0000313" key="9">
    <source>
        <dbReference type="EMBL" id="MFD1658829.1"/>
    </source>
</evidence>
<keyword evidence="10" id="KW-1185">Reference proteome</keyword>
<accession>A0ABW4INB9</accession>
<evidence type="ECO:0000259" key="8">
    <source>
        <dbReference type="Pfam" id="PF00720"/>
    </source>
</evidence>
<reference evidence="10" key="1">
    <citation type="journal article" date="2019" name="Int. J. Syst. Evol. Microbiol.">
        <title>The Global Catalogue of Microorganisms (GCM) 10K type strain sequencing project: providing services to taxonomists for standard genome sequencing and annotation.</title>
        <authorList>
            <consortium name="The Broad Institute Genomics Platform"/>
            <consortium name="The Broad Institute Genome Sequencing Center for Infectious Disease"/>
            <person name="Wu L."/>
            <person name="Ma J."/>
        </authorList>
    </citation>
    <scope>NUCLEOTIDE SEQUENCE [LARGE SCALE GENOMIC DNA]</scope>
    <source>
        <strain evidence="10">CGMCC 1.12470</strain>
    </source>
</reference>
<keyword evidence="5" id="KW-0722">Serine protease inhibitor</keyword>
<dbReference type="EMBL" id="JBHUDX010000027">
    <property type="protein sequence ID" value="MFD1658829.1"/>
    <property type="molecule type" value="Genomic_DNA"/>
</dbReference>
<sequence length="147" mass="15453">MKNTTSALRGVLVAAAALLIATPAQAAAPRPDGTGNWLYLTVTRSDDRSMDVNGTLLMCDPPQGHAQAGRACAELTEAEGDIGRIPHKDAICPMVYAPVTVSARGQWNGHPVDYGQTFSNACALQARTGAVFALPDRTPVRTVPGLR</sequence>
<dbReference type="InterPro" id="IPR020054">
    <property type="entry name" value="Prot_inh_SSI_I16_CS"/>
</dbReference>